<reference evidence="3" key="1">
    <citation type="journal article" date="2019" name="Int. J. Syst. Evol. Microbiol.">
        <title>The Global Catalogue of Microorganisms (GCM) 10K type strain sequencing project: providing services to taxonomists for standard genome sequencing and annotation.</title>
        <authorList>
            <consortium name="The Broad Institute Genomics Platform"/>
            <consortium name="The Broad Institute Genome Sequencing Center for Infectious Disease"/>
            <person name="Wu L."/>
            <person name="Ma J."/>
        </authorList>
    </citation>
    <scope>NUCLEOTIDE SEQUENCE [LARGE SCALE GENOMIC DNA]</scope>
    <source>
        <strain evidence="3">KCTC 52366</strain>
    </source>
</reference>
<sequence>MTDRPAKHSLTLRGHRTSVSLEPEFWAAFREIATQRGQPLNALAAEIDETRGVETGLASAIRLFVLRHYRDRDGGAD</sequence>
<accession>A0ABV7GW71</accession>
<dbReference type="RefSeq" id="WP_275633736.1">
    <property type="nucleotide sequence ID" value="NZ_JARGYD010000006.1"/>
</dbReference>
<feature type="domain" description="Ribbon-helix-helix" evidence="1">
    <location>
        <begin position="6"/>
        <end position="69"/>
    </location>
</feature>
<name>A0ABV7GW71_9RHOB</name>
<organism evidence="2 3">
    <name type="scientific">Psychromarinibacter halotolerans</name>
    <dbReference type="NCBI Taxonomy" id="1775175"/>
    <lineage>
        <taxon>Bacteria</taxon>
        <taxon>Pseudomonadati</taxon>
        <taxon>Pseudomonadota</taxon>
        <taxon>Alphaproteobacteria</taxon>
        <taxon>Rhodobacterales</taxon>
        <taxon>Paracoccaceae</taxon>
        <taxon>Psychromarinibacter</taxon>
    </lineage>
</organism>
<evidence type="ECO:0000313" key="3">
    <source>
        <dbReference type="Proteomes" id="UP001595632"/>
    </source>
</evidence>
<evidence type="ECO:0000259" key="1">
    <source>
        <dbReference type="Pfam" id="PF13467"/>
    </source>
</evidence>
<dbReference type="InterPro" id="IPR027373">
    <property type="entry name" value="RHH_dom"/>
</dbReference>
<dbReference type="Pfam" id="PF13467">
    <property type="entry name" value="RHH_4"/>
    <property type="match status" value="1"/>
</dbReference>
<comment type="caution">
    <text evidence="2">The sequence shown here is derived from an EMBL/GenBank/DDBJ whole genome shotgun (WGS) entry which is preliminary data.</text>
</comment>
<proteinExistence type="predicted"/>
<dbReference type="Gene3D" id="1.10.3990.20">
    <property type="entry name" value="protein bp1543"/>
    <property type="match status" value="1"/>
</dbReference>
<gene>
    <name evidence="2" type="ORF">ACFOGP_17705</name>
</gene>
<dbReference type="InterPro" id="IPR038268">
    <property type="entry name" value="RHH_sf"/>
</dbReference>
<keyword evidence="3" id="KW-1185">Reference proteome</keyword>
<dbReference type="EMBL" id="JBHRTB010000010">
    <property type="protein sequence ID" value="MFC3144563.1"/>
    <property type="molecule type" value="Genomic_DNA"/>
</dbReference>
<protein>
    <submittedName>
        <fullName evidence="2">Ribbon-helix-helix domain-containing protein</fullName>
    </submittedName>
</protein>
<evidence type="ECO:0000313" key="2">
    <source>
        <dbReference type="EMBL" id="MFC3144563.1"/>
    </source>
</evidence>
<dbReference type="Proteomes" id="UP001595632">
    <property type="component" value="Unassembled WGS sequence"/>
</dbReference>